<evidence type="ECO:0000259" key="8">
    <source>
        <dbReference type="PROSITE" id="PS51755"/>
    </source>
</evidence>
<comment type="caution">
    <text evidence="9">The sequence shown here is derived from an EMBL/GenBank/DDBJ whole genome shotgun (WGS) entry which is preliminary data.</text>
</comment>
<evidence type="ECO:0000256" key="3">
    <source>
        <dbReference type="ARBA" id="ARBA00022777"/>
    </source>
</evidence>
<organism evidence="9 10">
    <name type="scientific">Panacagrimonas perspica</name>
    <dbReference type="NCBI Taxonomy" id="381431"/>
    <lineage>
        <taxon>Bacteria</taxon>
        <taxon>Pseudomonadati</taxon>
        <taxon>Pseudomonadota</taxon>
        <taxon>Gammaproteobacteria</taxon>
        <taxon>Nevskiales</taxon>
        <taxon>Nevskiaceae</taxon>
        <taxon>Panacagrimonas</taxon>
    </lineage>
</organism>
<dbReference type="Gene3D" id="1.25.40.10">
    <property type="entry name" value="Tetratricopeptide repeat domain"/>
    <property type="match status" value="2"/>
</dbReference>
<dbReference type="Proteomes" id="UP000295341">
    <property type="component" value="Unassembled WGS sequence"/>
</dbReference>
<dbReference type="SUPFAM" id="SSF46894">
    <property type="entry name" value="C-terminal effector domain of the bipartite response regulators"/>
    <property type="match status" value="1"/>
</dbReference>
<evidence type="ECO:0000256" key="5">
    <source>
        <dbReference type="ARBA" id="ARBA00023125"/>
    </source>
</evidence>
<keyword evidence="2" id="KW-0547">Nucleotide-binding</keyword>
<dbReference type="AlphaFoldDB" id="A0A4R7PAC2"/>
<dbReference type="SMART" id="SM00220">
    <property type="entry name" value="S_TKc"/>
    <property type="match status" value="1"/>
</dbReference>
<gene>
    <name evidence="9" type="ORF">DFR24_0342</name>
</gene>
<dbReference type="PROSITE" id="PS50011">
    <property type="entry name" value="PROTEIN_KINASE_DOM"/>
    <property type="match status" value="1"/>
</dbReference>
<evidence type="ECO:0000256" key="2">
    <source>
        <dbReference type="ARBA" id="ARBA00022741"/>
    </source>
</evidence>
<dbReference type="SUPFAM" id="SSF48452">
    <property type="entry name" value="TPR-like"/>
    <property type="match status" value="1"/>
</dbReference>
<name>A0A4R7PAC2_9GAMM</name>
<dbReference type="CDD" id="cd00383">
    <property type="entry name" value="trans_reg_C"/>
    <property type="match status" value="1"/>
</dbReference>
<dbReference type="PROSITE" id="PS51755">
    <property type="entry name" value="OMPR_PHOB"/>
    <property type="match status" value="1"/>
</dbReference>
<evidence type="ECO:0000313" key="9">
    <source>
        <dbReference type="EMBL" id="TDU30984.1"/>
    </source>
</evidence>
<dbReference type="GO" id="GO:0004674">
    <property type="term" value="F:protein serine/threonine kinase activity"/>
    <property type="evidence" value="ECO:0007669"/>
    <property type="project" value="TreeGrafter"/>
</dbReference>
<dbReference type="InterPro" id="IPR036388">
    <property type="entry name" value="WH-like_DNA-bd_sf"/>
</dbReference>
<dbReference type="InterPro" id="IPR011009">
    <property type="entry name" value="Kinase-like_dom_sf"/>
</dbReference>
<dbReference type="Gene3D" id="1.10.510.10">
    <property type="entry name" value="Transferase(Phosphotransferase) domain 1"/>
    <property type="match status" value="1"/>
</dbReference>
<dbReference type="PANTHER" id="PTHR43289:SF6">
    <property type="entry name" value="SERINE_THREONINE-PROTEIN KINASE NEKL-3"/>
    <property type="match status" value="1"/>
</dbReference>
<feature type="domain" description="Protein kinase" evidence="7">
    <location>
        <begin position="152"/>
        <end position="438"/>
    </location>
</feature>
<accession>A0A4R7PAC2</accession>
<keyword evidence="10" id="KW-1185">Reference proteome</keyword>
<protein>
    <submittedName>
        <fullName evidence="9">Transcriptional regulator</fullName>
    </submittedName>
</protein>
<feature type="DNA-binding region" description="OmpR/PhoB-type" evidence="6">
    <location>
        <begin position="25"/>
        <end position="121"/>
    </location>
</feature>
<evidence type="ECO:0000256" key="1">
    <source>
        <dbReference type="ARBA" id="ARBA00022679"/>
    </source>
</evidence>
<evidence type="ECO:0000256" key="4">
    <source>
        <dbReference type="ARBA" id="ARBA00022840"/>
    </source>
</evidence>
<evidence type="ECO:0000256" key="6">
    <source>
        <dbReference type="PROSITE-ProRule" id="PRU01091"/>
    </source>
</evidence>
<dbReference type="InterPro" id="IPR016032">
    <property type="entry name" value="Sig_transdc_resp-reg_C-effctor"/>
</dbReference>
<proteinExistence type="predicted"/>
<dbReference type="CDD" id="cd14014">
    <property type="entry name" value="STKc_PknB_like"/>
    <property type="match status" value="1"/>
</dbReference>
<feature type="domain" description="OmpR/PhoB-type" evidence="8">
    <location>
        <begin position="25"/>
        <end position="121"/>
    </location>
</feature>
<dbReference type="Pfam" id="PF00486">
    <property type="entry name" value="Trans_reg_C"/>
    <property type="match status" value="1"/>
</dbReference>
<dbReference type="GO" id="GO:0006355">
    <property type="term" value="P:regulation of DNA-templated transcription"/>
    <property type="evidence" value="ECO:0007669"/>
    <property type="project" value="InterPro"/>
</dbReference>
<keyword evidence="4" id="KW-0067">ATP-binding</keyword>
<dbReference type="Pfam" id="PF00069">
    <property type="entry name" value="Pkinase"/>
    <property type="match status" value="1"/>
</dbReference>
<dbReference type="EMBL" id="SOBT01000008">
    <property type="protein sequence ID" value="TDU30984.1"/>
    <property type="molecule type" value="Genomic_DNA"/>
</dbReference>
<dbReference type="InterPro" id="IPR001867">
    <property type="entry name" value="OmpR/PhoB-type_DNA-bd"/>
</dbReference>
<keyword evidence="3" id="KW-0418">Kinase</keyword>
<reference evidence="9 10" key="1">
    <citation type="submission" date="2019-03" db="EMBL/GenBank/DDBJ databases">
        <title>Genomic Encyclopedia of Type Strains, Phase IV (KMG-IV): sequencing the most valuable type-strain genomes for metagenomic binning, comparative biology and taxonomic classification.</title>
        <authorList>
            <person name="Goeker M."/>
        </authorList>
    </citation>
    <scope>NUCLEOTIDE SEQUENCE [LARGE SCALE GENOMIC DNA]</scope>
    <source>
        <strain evidence="9 10">DSM 26377</strain>
    </source>
</reference>
<sequence length="922" mass="99803">MIPKMGDTTLAGKKSGDTVAASEDGACWRFGDITFDERTLELKLRGDLRPLSPKPLELLMLLLRRPGEVVTKEELFAAVWPRRIVSEASLTNAISRLRLAIGDEQQQIIKSTHGHGYRLMGTVVRETPLPTPVAAPVFSFLAGEAVPLRPDWRFDSKIGAGGQGEVWLATHLSTREKRVFKFARDETSLIGLKREVTLFRLLRENLGTRRDLVQLLDWNLDKAPWFIAVEWCPGGSLTDWAASSGGLEKIELAQRIELVAQTADALAATHAIGALHKDVKPGNVLIAFDDEGRLHVRLADFGSARLLQRSHRTTPEVTRMGFTQTIGDSATGTPLYLAPELIAGEPPSPQSDIYALGVMLYQLVVGNLRRPLAPGWESNVPDELLREDIALAAAGDPAQRLDDAAQLAVRLRSLPQRHVDRARELRLKAEAESTREALQRSLARRGLLRALAVTLILGLGATSVLLWQALKAKNEARDEAARANAVTQFLSEDLLTGANPVVAGRRDVTVRELLDGAVRQLDARFDGQPRTRASLQRVIGSAYAAMGERAPAEALLQASIASLSSLDGDASLPVQTARTALRDMYLNLGEFGLSTLTSSKIVAAEAAAGRPNPAIATENEAYVALGMCAGAAISEFVARCENVARDQYARVRQVLGAESLGTARIGVVAAVVLMRPGRSAEAIPILRDSLEGMRHWMGADNAWLIQAEGVLPEALAGAGRYAEALEGFLRVDELGLRVYGPNHRLTRVNRRWIATTRVQMGERERGTADLIALYDVMRADAGTGARDMATVSLAAGDALNAQRRPAEAAAAFEVGLSAVGPVEAGGGYWTLRLREGLADSRQALGQDAAALALHRQNLADARRLMTNGEWLLGWCAHRLGAFLAAHGQMAEAEPLRAEARKILEASLEADDPRVLEARASRP</sequence>
<dbReference type="Gene3D" id="1.10.10.10">
    <property type="entry name" value="Winged helix-like DNA-binding domain superfamily/Winged helix DNA-binding domain"/>
    <property type="match status" value="1"/>
</dbReference>
<dbReference type="GO" id="GO:0005524">
    <property type="term" value="F:ATP binding"/>
    <property type="evidence" value="ECO:0007669"/>
    <property type="project" value="UniProtKB-KW"/>
</dbReference>
<keyword evidence="5 6" id="KW-0238">DNA-binding</keyword>
<dbReference type="GO" id="GO:0003677">
    <property type="term" value="F:DNA binding"/>
    <property type="evidence" value="ECO:0007669"/>
    <property type="project" value="UniProtKB-UniRule"/>
</dbReference>
<dbReference type="GO" id="GO:0000160">
    <property type="term" value="P:phosphorelay signal transduction system"/>
    <property type="evidence" value="ECO:0007669"/>
    <property type="project" value="InterPro"/>
</dbReference>
<evidence type="ECO:0000259" key="7">
    <source>
        <dbReference type="PROSITE" id="PS50011"/>
    </source>
</evidence>
<keyword evidence="1" id="KW-0808">Transferase</keyword>
<evidence type="ECO:0000313" key="10">
    <source>
        <dbReference type="Proteomes" id="UP000295341"/>
    </source>
</evidence>
<dbReference type="SUPFAM" id="SSF56112">
    <property type="entry name" value="Protein kinase-like (PK-like)"/>
    <property type="match status" value="1"/>
</dbReference>
<dbReference type="PANTHER" id="PTHR43289">
    <property type="entry name" value="MITOGEN-ACTIVATED PROTEIN KINASE KINASE KINASE 20-RELATED"/>
    <property type="match status" value="1"/>
</dbReference>
<dbReference type="SMART" id="SM00862">
    <property type="entry name" value="Trans_reg_C"/>
    <property type="match status" value="1"/>
</dbReference>
<dbReference type="InterPro" id="IPR000719">
    <property type="entry name" value="Prot_kinase_dom"/>
</dbReference>
<dbReference type="InterPro" id="IPR011990">
    <property type="entry name" value="TPR-like_helical_dom_sf"/>
</dbReference>